<dbReference type="RefSeq" id="WP_099651185.1">
    <property type="nucleotide sequence ID" value="NZ_CP024411.1"/>
</dbReference>
<keyword evidence="2" id="KW-1185">Reference proteome</keyword>
<proteinExistence type="predicted"/>
<gene>
    <name evidence="1" type="ORF">CS528_01845</name>
</gene>
<evidence type="ECO:0000313" key="2">
    <source>
        <dbReference type="Proteomes" id="UP000232226"/>
    </source>
</evidence>
<sequence length="183" mass="21277">MEKEQFKKILDNIDKKYRDFQFIGSYEELQKNKDWIKISEVIENQIKPNLKDDNFEFSDMINQYSDAKFEYILNRNRKTNYISWHWWGFRWHIGYEAFVEMVNSVREGPKLPPGSIPVTTMISLLTTQAPVLAAAIGATMGVAAIHISQAAICICSKEFWNSDKNVVVGFSYFITPLVNCYLE</sequence>
<reference evidence="1 2" key="1">
    <citation type="submission" date="2017-10" db="EMBL/GenBank/DDBJ databases">
        <title>Complete Genome Sequence of Mesoplasma entomophilum.</title>
        <authorList>
            <person name="Knight T.F."/>
            <person name="Citino T."/>
            <person name="Rubinstein R."/>
            <person name="Neuschaefer Z."/>
        </authorList>
    </citation>
    <scope>NUCLEOTIDE SEQUENCE [LARGE SCALE GENOMIC DNA]</scope>
    <source>
        <strain evidence="1 2">TAC</strain>
    </source>
</reference>
<dbReference type="KEGG" id="ment:CS528_01845"/>
<protein>
    <submittedName>
        <fullName evidence="1">Uncharacterized protein</fullName>
    </submittedName>
</protein>
<accession>A0A3S5XYZ3</accession>
<dbReference type="Proteomes" id="UP000232226">
    <property type="component" value="Chromosome"/>
</dbReference>
<dbReference type="EMBL" id="CP024411">
    <property type="protein sequence ID" value="ATQ35504.1"/>
    <property type="molecule type" value="Genomic_DNA"/>
</dbReference>
<evidence type="ECO:0000313" key="1">
    <source>
        <dbReference type="EMBL" id="ATQ35504.1"/>
    </source>
</evidence>
<dbReference type="AlphaFoldDB" id="A0A3S5XYZ3"/>
<organism evidence="1 2">
    <name type="scientific">Mesoplasma entomophilum</name>
    <dbReference type="NCBI Taxonomy" id="2149"/>
    <lineage>
        <taxon>Bacteria</taxon>
        <taxon>Bacillati</taxon>
        <taxon>Mycoplasmatota</taxon>
        <taxon>Mollicutes</taxon>
        <taxon>Entomoplasmatales</taxon>
        <taxon>Entomoplasmataceae</taxon>
        <taxon>Mesoplasma</taxon>
    </lineage>
</organism>
<name>A0A3S5XYZ3_9MOLU</name>